<protein>
    <submittedName>
        <fullName evidence="1">Uncharacterized protein</fullName>
    </submittedName>
</protein>
<accession>A0A0M4CQE6</accession>
<keyword evidence="2" id="KW-1185">Reference proteome</keyword>
<dbReference type="KEGG" id="cdx:CDES_08625"/>
<organism evidence="1 2">
    <name type="scientific">Corynebacterium deserti GIMN1.010</name>
    <dbReference type="NCBI Taxonomy" id="931089"/>
    <lineage>
        <taxon>Bacteria</taxon>
        <taxon>Bacillati</taxon>
        <taxon>Actinomycetota</taxon>
        <taxon>Actinomycetes</taxon>
        <taxon>Mycobacteriales</taxon>
        <taxon>Corynebacteriaceae</taxon>
        <taxon>Corynebacterium</taxon>
    </lineage>
</organism>
<dbReference type="EMBL" id="CP009220">
    <property type="protein sequence ID" value="ALC06117.1"/>
    <property type="molecule type" value="Genomic_DNA"/>
</dbReference>
<dbReference type="PATRIC" id="fig|931089.4.peg.1735"/>
<proteinExistence type="predicted"/>
<sequence>MTIFAGELRKGDQVGTGVVVPSATVWMNEKPRHIAGKVRHVRTLDCSNRDRFAKPEGLRVRSHPVQNRVQPIREDKRTMINRNDVGHPNTRSIIETVKQWAGGGLFGLVIFAGVLLSQSGEEEVAPSFSEAHMVGVNLGE</sequence>
<dbReference type="RefSeq" id="WP_231686393.1">
    <property type="nucleotide sequence ID" value="NZ_CP009220.1"/>
</dbReference>
<dbReference type="AlphaFoldDB" id="A0A0M4CQE6"/>
<evidence type="ECO:0000313" key="2">
    <source>
        <dbReference type="Proteomes" id="UP000068067"/>
    </source>
</evidence>
<reference evidence="1 2" key="1">
    <citation type="submission" date="2014-08" db="EMBL/GenBank/DDBJ databases">
        <title>Complete genome sequence of Corynebacterium deserti GIMN1.010 (=DSM 45689), isolated from desert sand in western China.</title>
        <authorList>
            <person name="Ruckert C."/>
            <person name="Albersmeier A."/>
            <person name="Kalinowski J."/>
        </authorList>
    </citation>
    <scope>NUCLEOTIDE SEQUENCE [LARGE SCALE GENOMIC DNA]</scope>
    <source>
        <strain evidence="1 2">GIMN1.010</strain>
    </source>
</reference>
<name>A0A0M4CQE6_9CORY</name>
<gene>
    <name evidence="1" type="ORF">CDES_08625</name>
</gene>
<evidence type="ECO:0000313" key="1">
    <source>
        <dbReference type="EMBL" id="ALC06117.1"/>
    </source>
</evidence>
<dbReference type="Proteomes" id="UP000068067">
    <property type="component" value="Chromosome"/>
</dbReference>